<dbReference type="Gene3D" id="1.10.10.10">
    <property type="entry name" value="Winged helix-like DNA-binding domain superfamily/Winged helix DNA-binding domain"/>
    <property type="match status" value="1"/>
</dbReference>
<feature type="domain" description="RNA polymerase sigma-70 region 4" evidence="7">
    <location>
        <begin position="142"/>
        <end position="187"/>
    </location>
</feature>
<evidence type="ECO:0000259" key="7">
    <source>
        <dbReference type="Pfam" id="PF04545"/>
    </source>
</evidence>
<comment type="caution">
    <text evidence="8">The sequence shown here is derived from an EMBL/GenBank/DDBJ whole genome shotgun (WGS) entry which is preliminary data.</text>
</comment>
<comment type="similarity">
    <text evidence="1">Belongs to the sigma-70 factor family. ECF subfamily.</text>
</comment>
<gene>
    <name evidence="8" type="ORF">C1I92_10685</name>
</gene>
<evidence type="ECO:0000256" key="1">
    <source>
        <dbReference type="ARBA" id="ARBA00010641"/>
    </source>
</evidence>
<dbReference type="InterPro" id="IPR036388">
    <property type="entry name" value="WH-like_DNA-bd_sf"/>
</dbReference>
<evidence type="ECO:0000256" key="5">
    <source>
        <dbReference type="ARBA" id="ARBA00023163"/>
    </source>
</evidence>
<dbReference type="EMBL" id="POTW01000020">
    <property type="protein sequence ID" value="PZF83919.1"/>
    <property type="molecule type" value="Genomic_DNA"/>
</dbReference>
<evidence type="ECO:0000256" key="4">
    <source>
        <dbReference type="ARBA" id="ARBA00023125"/>
    </source>
</evidence>
<dbReference type="InterPro" id="IPR039425">
    <property type="entry name" value="RNA_pol_sigma-70-like"/>
</dbReference>
<dbReference type="Proteomes" id="UP000248764">
    <property type="component" value="Unassembled WGS sequence"/>
</dbReference>
<accession>A0A2W2C6X4</accession>
<evidence type="ECO:0008006" key="10">
    <source>
        <dbReference type="Google" id="ProtNLM"/>
    </source>
</evidence>
<name>A0A2W2C6X4_9ACTN</name>
<dbReference type="PANTHER" id="PTHR43133:SF58">
    <property type="entry name" value="ECF RNA POLYMERASE SIGMA FACTOR SIGD"/>
    <property type="match status" value="1"/>
</dbReference>
<organism evidence="8 9">
    <name type="scientific">Jiangella anatolica</name>
    <dbReference type="NCBI Taxonomy" id="2670374"/>
    <lineage>
        <taxon>Bacteria</taxon>
        <taxon>Bacillati</taxon>
        <taxon>Actinomycetota</taxon>
        <taxon>Actinomycetes</taxon>
        <taxon>Jiangellales</taxon>
        <taxon>Jiangellaceae</taxon>
        <taxon>Jiangella</taxon>
    </lineage>
</organism>
<dbReference type="CDD" id="cd06171">
    <property type="entry name" value="Sigma70_r4"/>
    <property type="match status" value="1"/>
</dbReference>
<dbReference type="SUPFAM" id="SSF88659">
    <property type="entry name" value="Sigma3 and sigma4 domains of RNA polymerase sigma factors"/>
    <property type="match status" value="1"/>
</dbReference>
<sequence>MTPVRRGAHGEGHLTIGAEFDGILAAARAGAPWAFERLYADLAPVVGGYARLQGSQEPEDITSEVFLGVFAGLSSFTGSEQQFRSWIFTIAYRRVTDERRRRSRRPVTMDADLEIVELLGGDAEQDALDLLGERRVHELCAGLSDDQREVILLRVIGDLAVEDVAHIVGKTAGAVKALQRRGLNALRRQLDRVGVSR</sequence>
<evidence type="ECO:0000313" key="9">
    <source>
        <dbReference type="Proteomes" id="UP000248764"/>
    </source>
</evidence>
<keyword evidence="2" id="KW-0805">Transcription regulation</keyword>
<evidence type="ECO:0000256" key="3">
    <source>
        <dbReference type="ARBA" id="ARBA00023082"/>
    </source>
</evidence>
<proteinExistence type="inferred from homology"/>
<dbReference type="GO" id="GO:0016987">
    <property type="term" value="F:sigma factor activity"/>
    <property type="evidence" value="ECO:0007669"/>
    <property type="project" value="UniProtKB-KW"/>
</dbReference>
<dbReference type="InterPro" id="IPR014284">
    <property type="entry name" value="RNA_pol_sigma-70_dom"/>
</dbReference>
<dbReference type="AlphaFoldDB" id="A0A2W2C6X4"/>
<feature type="domain" description="RNA polymerase sigma-70 region 2" evidence="6">
    <location>
        <begin position="39"/>
        <end position="105"/>
    </location>
</feature>
<dbReference type="InterPro" id="IPR013325">
    <property type="entry name" value="RNA_pol_sigma_r2"/>
</dbReference>
<dbReference type="Gene3D" id="1.10.1740.10">
    <property type="match status" value="1"/>
</dbReference>
<evidence type="ECO:0000256" key="2">
    <source>
        <dbReference type="ARBA" id="ARBA00023015"/>
    </source>
</evidence>
<evidence type="ECO:0000259" key="6">
    <source>
        <dbReference type="Pfam" id="PF04542"/>
    </source>
</evidence>
<dbReference type="InterPro" id="IPR013324">
    <property type="entry name" value="RNA_pol_sigma_r3/r4-like"/>
</dbReference>
<dbReference type="PANTHER" id="PTHR43133">
    <property type="entry name" value="RNA POLYMERASE ECF-TYPE SIGMA FACTO"/>
    <property type="match status" value="1"/>
</dbReference>
<keyword evidence="3" id="KW-0731">Sigma factor</keyword>
<keyword evidence="5" id="KW-0804">Transcription</keyword>
<dbReference type="InterPro" id="IPR007627">
    <property type="entry name" value="RNA_pol_sigma70_r2"/>
</dbReference>
<reference evidence="8 9" key="1">
    <citation type="submission" date="2018-01" db="EMBL/GenBank/DDBJ databases">
        <title>Draft genome sequence of Jiangella sp. GTF31.</title>
        <authorList>
            <person name="Sahin N."/>
            <person name="Ay H."/>
            <person name="Saygin H."/>
        </authorList>
    </citation>
    <scope>NUCLEOTIDE SEQUENCE [LARGE SCALE GENOMIC DNA]</scope>
    <source>
        <strain evidence="8 9">GTF31</strain>
    </source>
</reference>
<protein>
    <recommendedName>
        <fullName evidence="10">RNA polymerase subunit sigma-70</fullName>
    </recommendedName>
</protein>
<keyword evidence="4" id="KW-0238">DNA-binding</keyword>
<dbReference type="Pfam" id="PF04545">
    <property type="entry name" value="Sigma70_r4"/>
    <property type="match status" value="1"/>
</dbReference>
<dbReference type="InterPro" id="IPR007630">
    <property type="entry name" value="RNA_pol_sigma70_r4"/>
</dbReference>
<dbReference type="NCBIfam" id="TIGR02937">
    <property type="entry name" value="sigma70-ECF"/>
    <property type="match status" value="1"/>
</dbReference>
<dbReference type="GO" id="GO:0006352">
    <property type="term" value="P:DNA-templated transcription initiation"/>
    <property type="evidence" value="ECO:0007669"/>
    <property type="project" value="InterPro"/>
</dbReference>
<dbReference type="GO" id="GO:0003677">
    <property type="term" value="F:DNA binding"/>
    <property type="evidence" value="ECO:0007669"/>
    <property type="project" value="UniProtKB-KW"/>
</dbReference>
<dbReference type="SUPFAM" id="SSF88946">
    <property type="entry name" value="Sigma2 domain of RNA polymerase sigma factors"/>
    <property type="match status" value="1"/>
</dbReference>
<keyword evidence="9" id="KW-1185">Reference proteome</keyword>
<dbReference type="Pfam" id="PF04542">
    <property type="entry name" value="Sigma70_r2"/>
    <property type="match status" value="1"/>
</dbReference>
<evidence type="ECO:0000313" key="8">
    <source>
        <dbReference type="EMBL" id="PZF83919.1"/>
    </source>
</evidence>